<feature type="domain" description="T-SNARE coiled-coil homology" evidence="11">
    <location>
        <begin position="122"/>
        <end position="189"/>
    </location>
</feature>
<reference evidence="12" key="1">
    <citation type="submission" date="2024-02" db="EMBL/GenBank/DDBJ databases">
        <authorList>
            <consortium name="ELIXIR-Norway"/>
            <consortium name="Elixir Norway"/>
        </authorList>
    </citation>
    <scope>NUCLEOTIDE SEQUENCE</scope>
</reference>
<evidence type="ECO:0000256" key="10">
    <source>
        <dbReference type="SAM" id="Phobius"/>
    </source>
</evidence>
<keyword evidence="4 10" id="KW-0812">Transmembrane</keyword>
<dbReference type="Gene3D" id="1.20.5.110">
    <property type="match status" value="1"/>
</dbReference>
<dbReference type="InterPro" id="IPR000727">
    <property type="entry name" value="T_SNARE_dom"/>
</dbReference>
<accession>A0ABP0X9L3</accession>
<keyword evidence="7 9" id="KW-0175">Coiled coil</keyword>
<evidence type="ECO:0000256" key="2">
    <source>
        <dbReference type="ARBA" id="ARBA00006108"/>
    </source>
</evidence>
<dbReference type="Pfam" id="PF05008">
    <property type="entry name" value="V-SNARE"/>
    <property type="match status" value="1"/>
</dbReference>
<comment type="subcellular location">
    <subcellularLocation>
        <location evidence="1">Membrane</location>
        <topology evidence="1">Single-pass type IV membrane protein</topology>
    </subcellularLocation>
</comment>
<keyword evidence="6 10" id="KW-1133">Transmembrane helix</keyword>
<dbReference type="SMART" id="SM00397">
    <property type="entry name" value="t_SNARE"/>
    <property type="match status" value="1"/>
</dbReference>
<keyword evidence="5" id="KW-0653">Protein transport</keyword>
<keyword evidence="13" id="KW-1185">Reference proteome</keyword>
<evidence type="ECO:0000256" key="4">
    <source>
        <dbReference type="ARBA" id="ARBA00022692"/>
    </source>
</evidence>
<evidence type="ECO:0000256" key="8">
    <source>
        <dbReference type="ARBA" id="ARBA00023136"/>
    </source>
</evidence>
<evidence type="ECO:0000256" key="9">
    <source>
        <dbReference type="SAM" id="Coils"/>
    </source>
</evidence>
<dbReference type="InterPro" id="IPR010989">
    <property type="entry name" value="SNARE"/>
</dbReference>
<evidence type="ECO:0000259" key="11">
    <source>
        <dbReference type="SMART" id="SM00397"/>
    </source>
</evidence>
<dbReference type="Proteomes" id="UP001497444">
    <property type="component" value="Chromosome 6"/>
</dbReference>
<dbReference type="SUPFAM" id="SSF47661">
    <property type="entry name" value="t-snare proteins"/>
    <property type="match status" value="1"/>
</dbReference>
<keyword evidence="3" id="KW-0813">Transport</keyword>
<dbReference type="EMBL" id="OZ020101">
    <property type="protein sequence ID" value="CAK9275056.1"/>
    <property type="molecule type" value="Genomic_DNA"/>
</dbReference>
<protein>
    <recommendedName>
        <fullName evidence="11">t-SNARE coiled-coil homology domain-containing protein</fullName>
    </recommendedName>
</protein>
<dbReference type="InterPro" id="IPR038407">
    <property type="entry name" value="v-SNARE_N_sf"/>
</dbReference>
<dbReference type="CDD" id="cd15862">
    <property type="entry name" value="SNARE_Vti1"/>
    <property type="match status" value="1"/>
</dbReference>
<organism evidence="12 13">
    <name type="scientific">Sphagnum jensenii</name>
    <dbReference type="NCBI Taxonomy" id="128206"/>
    <lineage>
        <taxon>Eukaryota</taxon>
        <taxon>Viridiplantae</taxon>
        <taxon>Streptophyta</taxon>
        <taxon>Embryophyta</taxon>
        <taxon>Bryophyta</taxon>
        <taxon>Sphagnophytina</taxon>
        <taxon>Sphagnopsida</taxon>
        <taxon>Sphagnales</taxon>
        <taxon>Sphagnaceae</taxon>
        <taxon>Sphagnum</taxon>
    </lineage>
</organism>
<proteinExistence type="inferred from homology"/>
<evidence type="ECO:0000313" key="13">
    <source>
        <dbReference type="Proteomes" id="UP001497444"/>
    </source>
</evidence>
<keyword evidence="8 10" id="KW-0472">Membrane</keyword>
<dbReference type="SUPFAM" id="SSF58038">
    <property type="entry name" value="SNARE fusion complex"/>
    <property type="match status" value="1"/>
</dbReference>
<sequence length="221" mass="25061">MSEIFEGYERQYCELSANLSRKCTSILALHGEEKKHKLSELKTGLDEAESLIRRMDLEARSLPPTQKATLLAKLREYKSDLNNLKRESKKVSSAQDPVASRNELMEAGMADHLMSGHDERNRLLMSTETLNQSGERIKESKRTLLETEELGVSILQDLHIQRQTLRHAQSTLHGVDDNIGKSRRILNSMGHRLARNKWILGSIISVLAMAIVLVTYVKLKS</sequence>
<comment type="similarity">
    <text evidence="2">Belongs to the VTI1 family.</text>
</comment>
<evidence type="ECO:0000256" key="7">
    <source>
        <dbReference type="ARBA" id="ARBA00023054"/>
    </source>
</evidence>
<dbReference type="InterPro" id="IPR007705">
    <property type="entry name" value="Vesicle_trsprt_v-SNARE_N"/>
</dbReference>
<feature type="transmembrane region" description="Helical" evidence="10">
    <location>
        <begin position="198"/>
        <end position="217"/>
    </location>
</feature>
<feature type="coiled-coil region" evidence="9">
    <location>
        <begin position="38"/>
        <end position="94"/>
    </location>
</feature>
<dbReference type="PANTHER" id="PTHR21230:SF26">
    <property type="entry name" value="VESICLE TRANSPORT THROUGH INTERACTION WITH T-SNARES HOMOLOG 1A"/>
    <property type="match status" value="1"/>
</dbReference>
<dbReference type="Gene3D" id="1.20.58.400">
    <property type="entry name" value="t-snare proteins"/>
    <property type="match status" value="1"/>
</dbReference>
<evidence type="ECO:0000313" key="12">
    <source>
        <dbReference type="EMBL" id="CAK9275056.1"/>
    </source>
</evidence>
<dbReference type="Pfam" id="PF12352">
    <property type="entry name" value="V-SNARE_C"/>
    <property type="match status" value="1"/>
</dbReference>
<evidence type="ECO:0000256" key="5">
    <source>
        <dbReference type="ARBA" id="ARBA00022927"/>
    </source>
</evidence>
<evidence type="ECO:0000256" key="3">
    <source>
        <dbReference type="ARBA" id="ARBA00022448"/>
    </source>
</evidence>
<gene>
    <name evidence="12" type="ORF">CSSPJE1EN1_LOCUS20534</name>
</gene>
<evidence type="ECO:0000256" key="1">
    <source>
        <dbReference type="ARBA" id="ARBA00004211"/>
    </source>
</evidence>
<evidence type="ECO:0000256" key="6">
    <source>
        <dbReference type="ARBA" id="ARBA00022989"/>
    </source>
</evidence>
<name>A0ABP0X9L3_9BRYO</name>
<dbReference type="PANTHER" id="PTHR21230">
    <property type="entry name" value="VESICLE TRANSPORT V-SNARE PROTEIN VTI1-RELATED"/>
    <property type="match status" value="1"/>
</dbReference>